<keyword evidence="1" id="KW-0732">Signal</keyword>
<name>A0A840ARB6_9HYPH</name>
<proteinExistence type="predicted"/>
<evidence type="ECO:0000313" key="3">
    <source>
        <dbReference type="Proteomes" id="UP000553963"/>
    </source>
</evidence>
<reference evidence="2 3" key="1">
    <citation type="submission" date="2020-08" db="EMBL/GenBank/DDBJ databases">
        <title>Genomic Encyclopedia of Type Strains, Phase IV (KMG-IV): sequencing the most valuable type-strain genomes for metagenomic binning, comparative biology and taxonomic classification.</title>
        <authorList>
            <person name="Goeker M."/>
        </authorList>
    </citation>
    <scope>NUCLEOTIDE SEQUENCE [LARGE SCALE GENOMIC DNA]</scope>
    <source>
        <strain evidence="2 3">DSM 25966</strain>
    </source>
</reference>
<feature type="signal peptide" evidence="1">
    <location>
        <begin position="1"/>
        <end position="22"/>
    </location>
</feature>
<protein>
    <submittedName>
        <fullName evidence="2">Uncharacterized protein</fullName>
    </submittedName>
</protein>
<gene>
    <name evidence="2" type="ORF">GGR25_001955</name>
</gene>
<comment type="caution">
    <text evidence="2">The sequence shown here is derived from an EMBL/GenBank/DDBJ whole genome shotgun (WGS) entry which is preliminary data.</text>
</comment>
<dbReference type="EMBL" id="JACIDS010000002">
    <property type="protein sequence ID" value="MBB3930916.1"/>
    <property type="molecule type" value="Genomic_DNA"/>
</dbReference>
<feature type="chain" id="PRO_5032972586" evidence="1">
    <location>
        <begin position="23"/>
        <end position="92"/>
    </location>
</feature>
<dbReference type="RefSeq" id="WP_183398524.1">
    <property type="nucleotide sequence ID" value="NZ_JACIDS010000002.1"/>
</dbReference>
<dbReference type="AlphaFoldDB" id="A0A840ARB6"/>
<dbReference type="Proteomes" id="UP000553963">
    <property type="component" value="Unassembled WGS sequence"/>
</dbReference>
<evidence type="ECO:0000313" key="2">
    <source>
        <dbReference type="EMBL" id="MBB3930916.1"/>
    </source>
</evidence>
<evidence type="ECO:0000256" key="1">
    <source>
        <dbReference type="SAM" id="SignalP"/>
    </source>
</evidence>
<accession>A0A840ARB6</accession>
<organism evidence="2 3">
    <name type="scientific">Kaistia hirudinis</name>
    <dbReference type="NCBI Taxonomy" id="1293440"/>
    <lineage>
        <taxon>Bacteria</taxon>
        <taxon>Pseudomonadati</taxon>
        <taxon>Pseudomonadota</taxon>
        <taxon>Alphaproteobacteria</taxon>
        <taxon>Hyphomicrobiales</taxon>
        <taxon>Kaistiaceae</taxon>
        <taxon>Kaistia</taxon>
    </lineage>
</organism>
<sequence>MKKSMMVAAALLLSGFAGNAYADAAGAVTCAAGLSGDAKTIYDATAPNVTAGADIRALVTTQTKSLVMNGTIGRGGAKAAATAAGACLAMLP</sequence>
<keyword evidence="3" id="KW-1185">Reference proteome</keyword>